<dbReference type="InterPro" id="IPR029063">
    <property type="entry name" value="SAM-dependent_MTases_sf"/>
</dbReference>
<dbReference type="InterPro" id="IPR000682">
    <property type="entry name" value="PCMT"/>
</dbReference>
<dbReference type="GO" id="GO:0004719">
    <property type="term" value="F:protein-L-isoaspartate (D-aspartate) O-methyltransferase activity"/>
    <property type="evidence" value="ECO:0007669"/>
    <property type="project" value="UniProtKB-EC"/>
</dbReference>
<keyword evidence="5 8" id="KW-0489">Methyltransferase</keyword>
<evidence type="ECO:0000256" key="7">
    <source>
        <dbReference type="ARBA" id="ARBA00022691"/>
    </source>
</evidence>
<dbReference type="CDD" id="cd02440">
    <property type="entry name" value="AdoMet_MTases"/>
    <property type="match status" value="1"/>
</dbReference>
<dbReference type="Proteomes" id="UP000193685">
    <property type="component" value="Unassembled WGS sequence"/>
</dbReference>
<protein>
    <recommendedName>
        <fullName evidence="3">protein-L-isoaspartate(D-aspartate) O-methyltransferase</fullName>
        <ecNumber evidence="3">2.1.1.77</ecNumber>
    </recommendedName>
</protein>
<evidence type="ECO:0000256" key="2">
    <source>
        <dbReference type="ARBA" id="ARBA00005369"/>
    </source>
</evidence>
<dbReference type="OMA" id="HMHASAC"/>
<dbReference type="AlphaFoldDB" id="A0A1Y2F7M9"/>
<organism evidence="8 9">
    <name type="scientific">Protomyces lactucae-debilis</name>
    <dbReference type="NCBI Taxonomy" id="2754530"/>
    <lineage>
        <taxon>Eukaryota</taxon>
        <taxon>Fungi</taxon>
        <taxon>Dikarya</taxon>
        <taxon>Ascomycota</taxon>
        <taxon>Taphrinomycotina</taxon>
        <taxon>Taphrinomycetes</taxon>
        <taxon>Taphrinales</taxon>
        <taxon>Protomycetaceae</taxon>
        <taxon>Protomyces</taxon>
    </lineage>
</organism>
<comment type="subcellular location">
    <subcellularLocation>
        <location evidence="1">Cytoplasm</location>
    </subcellularLocation>
</comment>
<keyword evidence="4" id="KW-0963">Cytoplasm</keyword>
<dbReference type="Pfam" id="PF01135">
    <property type="entry name" value="PCMT"/>
    <property type="match status" value="1"/>
</dbReference>
<dbReference type="EMBL" id="MCFI01000015">
    <property type="protein sequence ID" value="ORY79484.1"/>
    <property type="molecule type" value="Genomic_DNA"/>
</dbReference>
<dbReference type="SUPFAM" id="SSF53335">
    <property type="entry name" value="S-adenosyl-L-methionine-dependent methyltransferases"/>
    <property type="match status" value="1"/>
</dbReference>
<evidence type="ECO:0000313" key="8">
    <source>
        <dbReference type="EMBL" id="ORY79484.1"/>
    </source>
</evidence>
<keyword evidence="9" id="KW-1185">Reference proteome</keyword>
<evidence type="ECO:0000256" key="5">
    <source>
        <dbReference type="ARBA" id="ARBA00022603"/>
    </source>
</evidence>
<dbReference type="PANTHER" id="PTHR11579">
    <property type="entry name" value="PROTEIN-L-ISOASPARTATE O-METHYLTRANSFERASE"/>
    <property type="match status" value="1"/>
</dbReference>
<accession>A0A1Y2F7M9</accession>
<dbReference type="EC" id="2.1.1.77" evidence="3"/>
<dbReference type="GO" id="GO:0005737">
    <property type="term" value="C:cytoplasm"/>
    <property type="evidence" value="ECO:0007669"/>
    <property type="project" value="UniProtKB-SubCell"/>
</dbReference>
<comment type="caution">
    <text evidence="8">The sequence shown here is derived from an EMBL/GenBank/DDBJ whole genome shotgun (WGS) entry which is preliminary data.</text>
</comment>
<evidence type="ECO:0000256" key="6">
    <source>
        <dbReference type="ARBA" id="ARBA00022679"/>
    </source>
</evidence>
<dbReference type="GeneID" id="63784560"/>
<proteinExistence type="inferred from homology"/>
<dbReference type="STRING" id="56484.A0A1Y2F7M9"/>
<evidence type="ECO:0000256" key="3">
    <source>
        <dbReference type="ARBA" id="ARBA00011890"/>
    </source>
</evidence>
<dbReference type="OrthoDB" id="73890at2759"/>
<dbReference type="GO" id="GO:0032259">
    <property type="term" value="P:methylation"/>
    <property type="evidence" value="ECO:0007669"/>
    <property type="project" value="UniProtKB-KW"/>
</dbReference>
<dbReference type="RefSeq" id="XP_040723855.1">
    <property type="nucleotide sequence ID" value="XM_040867961.1"/>
</dbReference>
<name>A0A1Y2F7M9_PROLT</name>
<gene>
    <name evidence="8" type="ORF">BCR37DRAFT_349866</name>
</gene>
<evidence type="ECO:0000256" key="1">
    <source>
        <dbReference type="ARBA" id="ARBA00004496"/>
    </source>
</evidence>
<sequence>MAWRSSGRTQAELVINLQANNILKSRALARCLVETDRQLYVSSGCDPYKDAPMPIDGTSATISAPHMHAHALELLNLDDLVHAGAGANGNSGVHILDVGCGSGYLLAALHRYLQATLPATRAEQSVVVGIDHIPELISLARRNLIADGLGDALFRGRIILETGDGRLGSQRHAPFNAVHVGAAAVDAVPPALQEQLRAPGRMVLPIGPQYGDQAMTVVDKGGDGTVTLTKRFGVRYVPLC</sequence>
<dbReference type="Gene3D" id="3.40.50.150">
    <property type="entry name" value="Vaccinia Virus protein VP39"/>
    <property type="match status" value="1"/>
</dbReference>
<dbReference type="PANTHER" id="PTHR11579:SF0">
    <property type="entry name" value="PROTEIN-L-ISOASPARTATE(D-ASPARTATE) O-METHYLTRANSFERASE"/>
    <property type="match status" value="1"/>
</dbReference>
<comment type="similarity">
    <text evidence="2">Belongs to the methyltransferase superfamily. L-isoaspartyl/D-aspartyl protein methyltransferase family.</text>
</comment>
<evidence type="ECO:0000256" key="4">
    <source>
        <dbReference type="ARBA" id="ARBA00022490"/>
    </source>
</evidence>
<keyword evidence="6 8" id="KW-0808">Transferase</keyword>
<reference evidence="8 9" key="1">
    <citation type="submission" date="2016-07" db="EMBL/GenBank/DDBJ databases">
        <title>Pervasive Adenine N6-methylation of Active Genes in Fungi.</title>
        <authorList>
            <consortium name="DOE Joint Genome Institute"/>
            <person name="Mondo S.J."/>
            <person name="Dannebaum R.O."/>
            <person name="Kuo R.C."/>
            <person name="Labutti K."/>
            <person name="Haridas S."/>
            <person name="Kuo A."/>
            <person name="Salamov A."/>
            <person name="Ahrendt S.R."/>
            <person name="Lipzen A."/>
            <person name="Sullivan W."/>
            <person name="Andreopoulos W.B."/>
            <person name="Clum A."/>
            <person name="Lindquist E."/>
            <person name="Daum C."/>
            <person name="Ramamoorthy G.K."/>
            <person name="Gryganskyi A."/>
            <person name="Culley D."/>
            <person name="Magnuson J.K."/>
            <person name="James T.Y."/>
            <person name="O'Malley M.A."/>
            <person name="Stajich J.E."/>
            <person name="Spatafora J.W."/>
            <person name="Visel A."/>
            <person name="Grigoriev I.V."/>
        </authorList>
    </citation>
    <scope>NUCLEOTIDE SEQUENCE [LARGE SCALE GENOMIC DNA]</scope>
    <source>
        <strain evidence="8 9">12-1054</strain>
    </source>
</reference>
<evidence type="ECO:0000313" key="9">
    <source>
        <dbReference type="Proteomes" id="UP000193685"/>
    </source>
</evidence>
<keyword evidence="7" id="KW-0949">S-adenosyl-L-methionine</keyword>